<evidence type="ECO:0000259" key="2">
    <source>
        <dbReference type="SMART" id="SM00470"/>
    </source>
</evidence>
<dbReference type="PANTHER" id="PTHR33375:SF1">
    <property type="entry name" value="CHROMOSOME-PARTITIONING PROTEIN PARB-RELATED"/>
    <property type="match status" value="1"/>
</dbReference>
<organism evidence="3 4">
    <name type="scientific">Metallibacterium scheffleri</name>
    <dbReference type="NCBI Taxonomy" id="993689"/>
    <lineage>
        <taxon>Bacteria</taxon>
        <taxon>Pseudomonadati</taxon>
        <taxon>Pseudomonadota</taxon>
        <taxon>Gammaproteobacteria</taxon>
        <taxon>Lysobacterales</taxon>
        <taxon>Rhodanobacteraceae</taxon>
        <taxon>Metallibacterium</taxon>
    </lineage>
</organism>
<dbReference type="InterPro" id="IPR037972">
    <property type="entry name" value="RepB_N"/>
</dbReference>
<dbReference type="InterPro" id="IPR050336">
    <property type="entry name" value="Chromosome_partition/occlusion"/>
</dbReference>
<dbReference type="STRING" id="993689.GCA_002077135_00093"/>
<dbReference type="SUPFAM" id="SSF110849">
    <property type="entry name" value="ParB/Sulfiredoxin"/>
    <property type="match status" value="1"/>
</dbReference>
<dbReference type="Pfam" id="PF02195">
    <property type="entry name" value="ParB_N"/>
    <property type="match status" value="1"/>
</dbReference>
<protein>
    <recommendedName>
        <fullName evidence="2">ParB-like N-terminal domain-containing protein</fullName>
    </recommendedName>
</protein>
<dbReference type="SUPFAM" id="SSF109709">
    <property type="entry name" value="KorB DNA-binding domain-like"/>
    <property type="match status" value="1"/>
</dbReference>
<dbReference type="Gene3D" id="1.10.10.2830">
    <property type="match status" value="1"/>
</dbReference>
<dbReference type="InterPro" id="IPR003115">
    <property type="entry name" value="ParB_N"/>
</dbReference>
<dbReference type="InterPro" id="IPR036086">
    <property type="entry name" value="ParB/Sulfiredoxin_sf"/>
</dbReference>
<name>A0A4S3KMF4_9GAMM</name>
<dbReference type="Proteomes" id="UP000307749">
    <property type="component" value="Unassembled WGS sequence"/>
</dbReference>
<sequence length="362" mass="40044">MLGKRMLPLKLLFLHPSQISLRQTHRWSIPMSLQRKADERMLEIERGLIAPKPKRPALPDGSASTAVGMMVGEANASIRERMHEAVSRASALEIEVQRLKDGTPIFAINATRVRPSRFADRHPAAFVDADFEDLCERIRLTQGNSQPAKVRPVEGDPGHDYEIASGHRRHAACLKLGLPFRVIVRPFTDDELLHEMVEENIGRSDLTAFERGIHYASLIKAGKYPSGRDLAAKLTLSASSVQRLLRYGELSPAVISAFLDPREIRTQWVEPLIKAYELDPARIETECRAIAAQDPHPRAADVFQRLAGGSSHKTIIATGDAVIARVRTINGCPAVILRKGAPQALLDEIRGVIERWAKGSGP</sequence>
<evidence type="ECO:0000313" key="3">
    <source>
        <dbReference type="EMBL" id="THD10083.1"/>
    </source>
</evidence>
<dbReference type="GO" id="GO:0007059">
    <property type="term" value="P:chromosome segregation"/>
    <property type="evidence" value="ECO:0007669"/>
    <property type="project" value="TreeGrafter"/>
</dbReference>
<dbReference type="NCBIfam" id="TIGR00180">
    <property type="entry name" value="parB_part"/>
    <property type="match status" value="1"/>
</dbReference>
<keyword evidence="4" id="KW-1185">Reference proteome</keyword>
<dbReference type="GO" id="GO:0003677">
    <property type="term" value="F:DNA binding"/>
    <property type="evidence" value="ECO:0007669"/>
    <property type="project" value="InterPro"/>
</dbReference>
<gene>
    <name evidence="3" type="ORF">B1806_09440</name>
</gene>
<evidence type="ECO:0000256" key="1">
    <source>
        <dbReference type="ARBA" id="ARBA00006295"/>
    </source>
</evidence>
<dbReference type="CDD" id="cd16405">
    <property type="entry name" value="RepB_like_N"/>
    <property type="match status" value="1"/>
</dbReference>
<dbReference type="OrthoDB" id="9150072at2"/>
<dbReference type="InterPro" id="IPR004437">
    <property type="entry name" value="ParB/RepB/Spo0J"/>
</dbReference>
<dbReference type="AlphaFoldDB" id="A0A4S3KMF4"/>
<comment type="similarity">
    <text evidence="1">Belongs to the ParB family.</text>
</comment>
<dbReference type="SMART" id="SM00470">
    <property type="entry name" value="ParB"/>
    <property type="match status" value="1"/>
</dbReference>
<evidence type="ECO:0000313" key="4">
    <source>
        <dbReference type="Proteomes" id="UP000307749"/>
    </source>
</evidence>
<reference evidence="3 4" key="1">
    <citation type="submission" date="2017-02" db="EMBL/GenBank/DDBJ databases">
        <title>Whole genome sequencing of Metallibacterium scheffleri DSM 24874 (T).</title>
        <authorList>
            <person name="Kumar S."/>
            <person name="Patil P."/>
            <person name="Patil P.B."/>
        </authorList>
    </citation>
    <scope>NUCLEOTIDE SEQUENCE [LARGE SCALE GENOMIC DNA]</scope>
    <source>
        <strain evidence="3 4">DSM 24874</strain>
    </source>
</reference>
<feature type="domain" description="ParB-like N-terminal" evidence="2">
    <location>
        <begin position="111"/>
        <end position="201"/>
    </location>
</feature>
<dbReference type="GO" id="GO:0005694">
    <property type="term" value="C:chromosome"/>
    <property type="evidence" value="ECO:0007669"/>
    <property type="project" value="TreeGrafter"/>
</dbReference>
<proteinExistence type="inferred from homology"/>
<accession>A0A4S3KMF4</accession>
<dbReference type="PANTHER" id="PTHR33375">
    <property type="entry name" value="CHROMOSOME-PARTITIONING PROTEIN PARB-RELATED"/>
    <property type="match status" value="1"/>
</dbReference>
<dbReference type="EMBL" id="MWQO01000033">
    <property type="protein sequence ID" value="THD10083.1"/>
    <property type="molecule type" value="Genomic_DNA"/>
</dbReference>
<dbReference type="Gene3D" id="3.90.1530.10">
    <property type="entry name" value="Conserved hypothetical protein from pyrococcus furiosus pfu- 392566-001, ParB domain"/>
    <property type="match status" value="1"/>
</dbReference>
<comment type="caution">
    <text evidence="3">The sequence shown here is derived from an EMBL/GenBank/DDBJ whole genome shotgun (WGS) entry which is preliminary data.</text>
</comment>